<comment type="caution">
    <text evidence="5">The sequence shown here is derived from an EMBL/GenBank/DDBJ whole genome shotgun (WGS) entry which is preliminary data.</text>
</comment>
<dbReference type="SMART" id="SM00195">
    <property type="entry name" value="DSPc"/>
    <property type="match status" value="1"/>
</dbReference>
<dbReference type="SMART" id="SM00404">
    <property type="entry name" value="PTPc_motif"/>
    <property type="match status" value="1"/>
</dbReference>
<accession>A0A2B4SJG0</accession>
<name>A0A2B4SJG0_STYPI</name>
<feature type="compositionally biased region" description="Basic and acidic residues" evidence="3">
    <location>
        <begin position="534"/>
        <end position="552"/>
    </location>
</feature>
<dbReference type="EMBL" id="LSMT01000081">
    <property type="protein sequence ID" value="PFX28565.1"/>
    <property type="molecule type" value="Genomic_DNA"/>
</dbReference>
<evidence type="ECO:0000256" key="2">
    <source>
        <dbReference type="ARBA" id="ARBA00022912"/>
    </source>
</evidence>
<dbReference type="InterPro" id="IPR029021">
    <property type="entry name" value="Prot-tyrosine_phosphatase-like"/>
</dbReference>
<dbReference type="InterPro" id="IPR000387">
    <property type="entry name" value="Tyr_Pase_dom"/>
</dbReference>
<feature type="compositionally biased region" description="Basic and acidic residues" evidence="3">
    <location>
        <begin position="475"/>
        <end position="484"/>
    </location>
</feature>
<dbReference type="GO" id="GO:0060271">
    <property type="term" value="P:cilium assembly"/>
    <property type="evidence" value="ECO:0007669"/>
    <property type="project" value="InterPro"/>
</dbReference>
<dbReference type="PROSITE" id="PS50056">
    <property type="entry name" value="TYR_PHOSPHATASE_2"/>
    <property type="match status" value="1"/>
</dbReference>
<feature type="region of interest" description="Disordered" evidence="3">
    <location>
        <begin position="470"/>
        <end position="552"/>
    </location>
</feature>
<dbReference type="InterPro" id="IPR049573">
    <property type="entry name" value="PTPDC1_PTP"/>
</dbReference>
<dbReference type="CDD" id="cd14506">
    <property type="entry name" value="PTP_PTPDC1"/>
    <property type="match status" value="1"/>
</dbReference>
<dbReference type="Proteomes" id="UP000225706">
    <property type="component" value="Unassembled WGS sequence"/>
</dbReference>
<dbReference type="Pfam" id="PF00782">
    <property type="entry name" value="DSPc"/>
    <property type="match status" value="1"/>
</dbReference>
<dbReference type="PROSITE" id="PS00383">
    <property type="entry name" value="TYR_PHOSPHATASE_1"/>
    <property type="match status" value="1"/>
</dbReference>
<dbReference type="InterPro" id="IPR000340">
    <property type="entry name" value="Dual-sp_phosphatase_cat-dom"/>
</dbReference>
<evidence type="ECO:0000256" key="1">
    <source>
        <dbReference type="ARBA" id="ARBA00022801"/>
    </source>
</evidence>
<evidence type="ECO:0000259" key="4">
    <source>
        <dbReference type="PROSITE" id="PS50056"/>
    </source>
</evidence>
<dbReference type="Gene3D" id="3.90.190.10">
    <property type="entry name" value="Protein tyrosine phosphatase superfamily"/>
    <property type="match status" value="1"/>
</dbReference>
<evidence type="ECO:0000256" key="3">
    <source>
        <dbReference type="SAM" id="MobiDB-lite"/>
    </source>
</evidence>
<dbReference type="AlphaFoldDB" id="A0A2B4SJG0"/>
<keyword evidence="1" id="KW-0378">Hydrolase</keyword>
<gene>
    <name evidence="5" type="primary">ptpdc1</name>
    <name evidence="5" type="ORF">AWC38_SpisGene6720</name>
</gene>
<feature type="compositionally biased region" description="Polar residues" evidence="3">
    <location>
        <begin position="710"/>
        <end position="723"/>
    </location>
</feature>
<evidence type="ECO:0000313" key="6">
    <source>
        <dbReference type="Proteomes" id="UP000225706"/>
    </source>
</evidence>
<dbReference type="InterPro" id="IPR003595">
    <property type="entry name" value="Tyr_Pase_cat"/>
</dbReference>
<dbReference type="SUPFAM" id="SSF52799">
    <property type="entry name" value="(Phosphotyrosine protein) phosphatases II"/>
    <property type="match status" value="1"/>
</dbReference>
<dbReference type="GO" id="GO:0004725">
    <property type="term" value="F:protein tyrosine phosphatase activity"/>
    <property type="evidence" value="ECO:0007669"/>
    <property type="project" value="InterPro"/>
</dbReference>
<dbReference type="InterPro" id="IPR016130">
    <property type="entry name" value="Tyr_Pase_AS"/>
</dbReference>
<organism evidence="5 6">
    <name type="scientific">Stylophora pistillata</name>
    <name type="common">Smooth cauliflower coral</name>
    <dbReference type="NCBI Taxonomy" id="50429"/>
    <lineage>
        <taxon>Eukaryota</taxon>
        <taxon>Metazoa</taxon>
        <taxon>Cnidaria</taxon>
        <taxon>Anthozoa</taxon>
        <taxon>Hexacorallia</taxon>
        <taxon>Scleractinia</taxon>
        <taxon>Astrocoeniina</taxon>
        <taxon>Pocilloporidae</taxon>
        <taxon>Stylophora</taxon>
    </lineage>
</organism>
<dbReference type="OrthoDB" id="542013at2759"/>
<dbReference type="InterPro" id="IPR020422">
    <property type="entry name" value="TYR_PHOSPHATASE_DUAL_dom"/>
</dbReference>
<keyword evidence="6" id="KW-1185">Reference proteome</keyword>
<dbReference type="STRING" id="50429.A0A2B4SJG0"/>
<protein>
    <submittedName>
        <fullName evidence="5">Protein tyrosine phosphatase domain-containing protein 1</fullName>
    </submittedName>
</protein>
<feature type="region of interest" description="Disordered" evidence="3">
    <location>
        <begin position="703"/>
        <end position="723"/>
    </location>
</feature>
<feature type="domain" description="Tyrosine specific protein phosphatases" evidence="4">
    <location>
        <begin position="221"/>
        <end position="288"/>
    </location>
</feature>
<dbReference type="PANTHER" id="PTHR23339">
    <property type="entry name" value="TYROSINE SPECIFIC PROTEIN PHOSPHATASE AND DUAL SPECIFICITY PROTEIN PHOSPHATASE"/>
    <property type="match status" value="1"/>
</dbReference>
<keyword evidence="2" id="KW-0904">Protein phosphatase</keyword>
<dbReference type="FunFam" id="3.90.190.10:FF:000157">
    <property type="entry name" value="Protein-tyrosine phosphatase"/>
    <property type="match status" value="1"/>
</dbReference>
<proteinExistence type="predicted"/>
<dbReference type="InterPro" id="IPR050561">
    <property type="entry name" value="PTP"/>
</dbReference>
<reference evidence="6" key="1">
    <citation type="journal article" date="2017" name="bioRxiv">
        <title>Comparative analysis of the genomes of Stylophora pistillata and Acropora digitifera provides evidence for extensive differences between species of corals.</title>
        <authorList>
            <person name="Voolstra C.R."/>
            <person name="Li Y."/>
            <person name="Liew Y.J."/>
            <person name="Baumgarten S."/>
            <person name="Zoccola D."/>
            <person name="Flot J.-F."/>
            <person name="Tambutte S."/>
            <person name="Allemand D."/>
            <person name="Aranda M."/>
        </authorList>
    </citation>
    <scope>NUCLEOTIDE SEQUENCE [LARGE SCALE GENOMIC DNA]</scope>
</reference>
<sequence>MDTGEVNSSGKVKWTLNNSAELPKKDAGPKYSRISEHFRHVTPGALQCSMFCGGKQCKYENPAKFKSEEMAIQGLYSSWVTPDILATARPSTEVIRRYAVIEQFSKVGIKSLINLQHPGEHVSCGFGIDPVSGFSYDPEDFMKDDIPVLLLHWPPHTLKAARTTENGIVVCSITFSSTLSFCVIYHTLGHNNIALFHGYRLSGVTKWFFIYRNDYGVRSLESILDMVKVMSFALKEGKVAIHCHAGLGRTGVLIACYLVYSDRIGAEEAIHKVRSNRPKAVQTRGQIQCVIDFTNFLNHLWVIFPCCASSAKPFTLQQYLKRQRLVLHGEEDRVLKHVPKKHYVSNEGSHHYDWNTGKRRHSKYNTCTRIITCSWLPSKIVTLRRLLELAGVKREDAPLTWKLSRDAKAVFAEADDSFTTSDLDRETVEDSLCSDVADSLRHNPYVDSSLPLFEGSRIYRSESCDASVDDAFGDGEGRQLRHPDVTNQSRRRSDLTVGLPGEGRPKRVQLKPLNVLKRPKDEKGKQTRPNQSLKAKDNDREGPEVDTDRNWFKESATLSETDRIQVAKSMASSACVDSTVHSRTERIKRKLNTFDCWEEVLTESDAWVLTRLLWAWLGSLVEPVLTEKEVSLLEQNDDPIEALKRLDRGKRDTLECLITTICKLQPLPSELGDRVLRNTAMILTHNKELSLTSASAYLCKVQEHPEAEPSPNQSANELQRLDGTSESEIRSTSCRVLFFLRHVVNTLKNL</sequence>
<evidence type="ECO:0000313" key="5">
    <source>
        <dbReference type="EMBL" id="PFX28565.1"/>
    </source>
</evidence>